<dbReference type="InterPro" id="IPR029044">
    <property type="entry name" value="Nucleotide-diphossugar_trans"/>
</dbReference>
<comment type="similarity">
    <text evidence="1">Belongs to the glycosyltransferase 2 family.</text>
</comment>
<gene>
    <name evidence="5" type="ORF">ENL39_01215</name>
</gene>
<keyword evidence="3 5" id="KW-0808">Transferase</keyword>
<dbReference type="InterPro" id="IPR050256">
    <property type="entry name" value="Glycosyltransferase_2"/>
</dbReference>
<feature type="domain" description="Mannosylglycerate synthase GT" evidence="4">
    <location>
        <begin position="95"/>
        <end position="240"/>
    </location>
</feature>
<dbReference type="InterPro" id="IPR054145">
    <property type="entry name" value="MGS_GT"/>
</dbReference>
<dbReference type="Pfam" id="PF21969">
    <property type="entry name" value="MGS_GT"/>
    <property type="match status" value="1"/>
</dbReference>
<dbReference type="EMBL" id="DRTT01000034">
    <property type="protein sequence ID" value="HHF98094.1"/>
    <property type="molecule type" value="Genomic_DNA"/>
</dbReference>
<evidence type="ECO:0000256" key="1">
    <source>
        <dbReference type="ARBA" id="ARBA00006739"/>
    </source>
</evidence>
<dbReference type="Proteomes" id="UP000886070">
    <property type="component" value="Unassembled WGS sequence"/>
</dbReference>
<dbReference type="SUPFAM" id="SSF53448">
    <property type="entry name" value="Nucleotide-diphospho-sugar transferases"/>
    <property type="match status" value="1"/>
</dbReference>
<keyword evidence="2" id="KW-0328">Glycosyltransferase</keyword>
<organism evidence="5">
    <name type="scientific">Aerophobetes bacterium</name>
    <dbReference type="NCBI Taxonomy" id="2030807"/>
    <lineage>
        <taxon>Bacteria</taxon>
        <taxon>Candidatus Aerophobota</taxon>
    </lineage>
</organism>
<evidence type="ECO:0000313" key="5">
    <source>
        <dbReference type="EMBL" id="HHF98094.1"/>
    </source>
</evidence>
<evidence type="ECO:0000256" key="2">
    <source>
        <dbReference type="ARBA" id="ARBA00022676"/>
    </source>
</evidence>
<dbReference type="GO" id="GO:0016757">
    <property type="term" value="F:glycosyltransferase activity"/>
    <property type="evidence" value="ECO:0007669"/>
    <property type="project" value="UniProtKB-KW"/>
</dbReference>
<protein>
    <submittedName>
        <fullName evidence="5">Glycosyl transferase family 2</fullName>
    </submittedName>
</protein>
<dbReference type="PANTHER" id="PTHR48090:SF10">
    <property type="entry name" value="GLUCOSYL-3-PHOSPHOGLYCERATE SYNTHASE"/>
    <property type="match status" value="1"/>
</dbReference>
<dbReference type="AlphaFoldDB" id="A0A7V5HY86"/>
<proteinExistence type="inferred from homology"/>
<comment type="caution">
    <text evidence="5">The sequence shown here is derived from an EMBL/GenBank/DDBJ whole genome shotgun (WGS) entry which is preliminary data.</text>
</comment>
<accession>A0A7V5HY86</accession>
<name>A0A7V5HY86_UNCAE</name>
<dbReference type="PANTHER" id="PTHR48090">
    <property type="entry name" value="UNDECAPRENYL-PHOSPHATE 4-DEOXY-4-FORMAMIDO-L-ARABINOSE TRANSFERASE-RELATED"/>
    <property type="match status" value="1"/>
</dbReference>
<sequence>MKLQSALHEEAREKLEQIGRADILVGIPSYNNEKTIGQVVRAVQCGLAKYFPAYKAVIMNSDGGSTDRTRDVVKATSVYSDLDTILVEHPVQPARNIAAPYHGLPGKGSAFKAIFEMAYELNVAACVVVDSDLRSITPEWIQLLAGPVLIKGYDYVTPYYSRHKYDGTITNSIVYPLTRALYGKRIRQPIGGDFGFSGRMLENFLNKDVWGTDVARYGIDIWMTTIAINEGFKICQSFLGAKIHDAKDPSFSLGPMFKQVVGTLFYLMTQYDNNWKNIKGSKPVPLYGFCCEVFPEPINVRVDCMIEKFKMGVKQNKDYWYSILPRENVEKIEEVASLSPEEFDFPAQLWVKTVYDFAVAYKKNTKLGGTLSEKQNEKLLNSFVSLYFGRTASFVKQTQTMSTNQAERIIENLCEEFEKAKPYLIERWLKE</sequence>
<reference evidence="5" key="1">
    <citation type="journal article" date="2020" name="mSystems">
        <title>Genome- and Community-Level Interaction Insights into Carbon Utilization and Element Cycling Functions of Hydrothermarchaeota in Hydrothermal Sediment.</title>
        <authorList>
            <person name="Zhou Z."/>
            <person name="Liu Y."/>
            <person name="Xu W."/>
            <person name="Pan J."/>
            <person name="Luo Z.H."/>
            <person name="Li M."/>
        </authorList>
    </citation>
    <scope>NUCLEOTIDE SEQUENCE [LARGE SCALE GENOMIC DNA]</scope>
    <source>
        <strain evidence="5">HyVt-92</strain>
    </source>
</reference>
<dbReference type="Gene3D" id="3.90.550.10">
    <property type="entry name" value="Spore Coat Polysaccharide Biosynthesis Protein SpsA, Chain A"/>
    <property type="match status" value="1"/>
</dbReference>
<evidence type="ECO:0000259" key="4">
    <source>
        <dbReference type="Pfam" id="PF21969"/>
    </source>
</evidence>
<evidence type="ECO:0000256" key="3">
    <source>
        <dbReference type="ARBA" id="ARBA00022679"/>
    </source>
</evidence>